<dbReference type="Gene3D" id="3.40.50.300">
    <property type="entry name" value="P-loop containing nucleotide triphosphate hydrolases"/>
    <property type="match status" value="1"/>
</dbReference>
<feature type="transmembrane region" description="Helical" evidence="1">
    <location>
        <begin position="363"/>
        <end position="389"/>
    </location>
</feature>
<dbReference type="Pfam" id="PF02421">
    <property type="entry name" value="FeoB_N"/>
    <property type="match status" value="1"/>
</dbReference>
<dbReference type="Pfam" id="PF07664">
    <property type="entry name" value="FeoB_C"/>
    <property type="match status" value="1"/>
</dbReference>
<organism evidence="3">
    <name type="scientific">hydrothermal vent metagenome</name>
    <dbReference type="NCBI Taxonomy" id="652676"/>
    <lineage>
        <taxon>unclassified sequences</taxon>
        <taxon>metagenomes</taxon>
        <taxon>ecological metagenomes</taxon>
    </lineage>
</organism>
<dbReference type="PROSITE" id="PS51711">
    <property type="entry name" value="G_FEOB"/>
    <property type="match status" value="1"/>
</dbReference>
<keyword evidence="1" id="KW-0472">Membrane</keyword>
<dbReference type="GO" id="GO:0005886">
    <property type="term" value="C:plasma membrane"/>
    <property type="evidence" value="ECO:0007669"/>
    <property type="project" value="TreeGrafter"/>
</dbReference>
<feature type="transmembrane region" description="Helical" evidence="1">
    <location>
        <begin position="285"/>
        <end position="309"/>
    </location>
</feature>
<keyword evidence="1" id="KW-1133">Transmembrane helix</keyword>
<feature type="domain" description="FeoB-type G" evidence="2">
    <location>
        <begin position="12"/>
        <end position="183"/>
    </location>
</feature>
<dbReference type="InterPro" id="IPR011640">
    <property type="entry name" value="Fe2_transport_prot_B_C"/>
</dbReference>
<dbReference type="InterPro" id="IPR030389">
    <property type="entry name" value="G_FEOB_dom"/>
</dbReference>
<feature type="transmembrane region" description="Helical" evidence="1">
    <location>
        <begin position="454"/>
        <end position="474"/>
    </location>
</feature>
<proteinExistence type="predicted"/>
<dbReference type="PANTHER" id="PTHR43185:SF1">
    <property type="entry name" value="FE(2+) TRANSPORTER FEOB"/>
    <property type="match status" value="1"/>
</dbReference>
<dbReference type="InterPro" id="IPR050860">
    <property type="entry name" value="FeoB_GTPase"/>
</dbReference>
<dbReference type="SUPFAM" id="SSF52540">
    <property type="entry name" value="P-loop containing nucleoside triphosphate hydrolases"/>
    <property type="match status" value="1"/>
</dbReference>
<keyword evidence="1" id="KW-0812">Transmembrane</keyword>
<sequence>EQSVGSGVPDTPRRVVLLGNPNTGKTSLFNRLCGMRHKTSNFPGTTQEARVGALRDLPEGSELIDLPGIYSLELEQGEAEVCRCMLAGQVAPKGESLAEPDAIVVVADATNLSRSLMLVGEATRRGLPMVVAINLVDQARKRGIHADERVLAARLGVEVVVCSARTGEGVEDLRNAIAKARIPRESPPGNEEGLCDWADELYAEMAAGVEPPIPDTLTDRLDRAFTHPVLGVATFVTVMTGLFWVIFKLAAYPMDWIDTIFGRLGGWLSGVLPEGAIHDLLIDGVLAGVGSTVIFLPQICTLFFLISLLEDTGYLARAAFVIDKVLRPFGLSGHSFVPFLSSHACAIPGIIAARGVPDRRDRLATILAAPFMSCTARIPVYVLLTGLLFPESPALQAVAFTGCYVLGVLAGVLSAMLARRTILSGKSRAMVMELPSYRAPSVWNALLLARDRGLCFLQNAGTAILAICIVLWWLDAYPKVEPPAQVVELRERAHEQMAHGQTAHGEGEGEGGTHEALLARADIVEAKYASRYSYLGRLGATVQPIFAPLGYDRQLTIGVLASFAAREVFVSTMAVQTAGTD</sequence>
<evidence type="ECO:0000256" key="1">
    <source>
        <dbReference type="SAM" id="Phobius"/>
    </source>
</evidence>
<dbReference type="InterPro" id="IPR027417">
    <property type="entry name" value="P-loop_NTPase"/>
</dbReference>
<dbReference type="GO" id="GO:0015093">
    <property type="term" value="F:ferrous iron transmembrane transporter activity"/>
    <property type="evidence" value="ECO:0007669"/>
    <property type="project" value="InterPro"/>
</dbReference>
<feature type="transmembrane region" description="Helical" evidence="1">
    <location>
        <begin position="225"/>
        <end position="247"/>
    </location>
</feature>
<dbReference type="GO" id="GO:0005525">
    <property type="term" value="F:GTP binding"/>
    <property type="evidence" value="ECO:0007669"/>
    <property type="project" value="InterPro"/>
</dbReference>
<gene>
    <name evidence="3" type="ORF">MNBD_PLANCTO03-71</name>
</gene>
<evidence type="ECO:0000259" key="2">
    <source>
        <dbReference type="PROSITE" id="PS51711"/>
    </source>
</evidence>
<feature type="transmembrane region" description="Helical" evidence="1">
    <location>
        <begin position="395"/>
        <end position="418"/>
    </location>
</feature>
<protein>
    <submittedName>
        <fullName evidence="3">Ferrous iron transport protein B</fullName>
    </submittedName>
</protein>
<evidence type="ECO:0000313" key="3">
    <source>
        <dbReference type="EMBL" id="VAX41943.1"/>
    </source>
</evidence>
<feature type="non-terminal residue" evidence="3">
    <location>
        <position position="1"/>
    </location>
</feature>
<dbReference type="AlphaFoldDB" id="A0A3B1DXS2"/>
<dbReference type="CDD" id="cd01879">
    <property type="entry name" value="FeoB"/>
    <property type="match status" value="1"/>
</dbReference>
<dbReference type="PANTHER" id="PTHR43185">
    <property type="entry name" value="FERROUS IRON TRANSPORT PROTEIN B"/>
    <property type="match status" value="1"/>
</dbReference>
<feature type="non-terminal residue" evidence="3">
    <location>
        <position position="581"/>
    </location>
</feature>
<name>A0A3B1DXS2_9ZZZZ</name>
<dbReference type="EMBL" id="UOGK01000614">
    <property type="protein sequence ID" value="VAX41943.1"/>
    <property type="molecule type" value="Genomic_DNA"/>
</dbReference>
<dbReference type="InterPro" id="IPR011642">
    <property type="entry name" value="Gate_dom"/>
</dbReference>
<dbReference type="Pfam" id="PF07670">
    <property type="entry name" value="Gate"/>
    <property type="match status" value="1"/>
</dbReference>
<accession>A0A3B1DXS2</accession>
<reference evidence="3" key="1">
    <citation type="submission" date="2018-06" db="EMBL/GenBank/DDBJ databases">
        <authorList>
            <person name="Zhirakovskaya E."/>
        </authorList>
    </citation>
    <scope>NUCLEOTIDE SEQUENCE</scope>
</reference>